<evidence type="ECO:0000313" key="14">
    <source>
        <dbReference type="EMBL" id="KAK3098107.1"/>
    </source>
</evidence>
<dbReference type="EMBL" id="VSWD01000007">
    <property type="protein sequence ID" value="KAK3098107.1"/>
    <property type="molecule type" value="Genomic_DNA"/>
</dbReference>
<comment type="caution">
    <text evidence="14">The sequence shown here is derived from an EMBL/GenBank/DDBJ whole genome shotgun (WGS) entry which is preliminary data.</text>
</comment>
<protein>
    <recommendedName>
        <fullName evidence="9">Semaphorin-2A</fullName>
    </recommendedName>
</protein>
<organism evidence="14 15">
    <name type="scientific">Pinctada imbricata</name>
    <name type="common">Atlantic pearl-oyster</name>
    <name type="synonym">Pinctada martensii</name>
    <dbReference type="NCBI Taxonomy" id="66713"/>
    <lineage>
        <taxon>Eukaryota</taxon>
        <taxon>Metazoa</taxon>
        <taxon>Spiralia</taxon>
        <taxon>Lophotrochozoa</taxon>
        <taxon>Mollusca</taxon>
        <taxon>Bivalvia</taxon>
        <taxon>Autobranchia</taxon>
        <taxon>Pteriomorphia</taxon>
        <taxon>Pterioida</taxon>
        <taxon>Pterioidea</taxon>
        <taxon>Pteriidae</taxon>
        <taxon>Pinctada</taxon>
    </lineage>
</organism>
<dbReference type="GO" id="GO:0007411">
    <property type="term" value="P:axon guidance"/>
    <property type="evidence" value="ECO:0007669"/>
    <property type="project" value="TreeGrafter"/>
</dbReference>
<dbReference type="PROSITE" id="PS51004">
    <property type="entry name" value="SEMA"/>
    <property type="match status" value="1"/>
</dbReference>
<reference evidence="14" key="1">
    <citation type="submission" date="2019-08" db="EMBL/GenBank/DDBJ databases">
        <title>The improved chromosome-level genome for the pearl oyster Pinctada fucata martensii using PacBio sequencing and Hi-C.</title>
        <authorList>
            <person name="Zheng Z."/>
        </authorList>
    </citation>
    <scope>NUCLEOTIDE SEQUENCE</scope>
    <source>
        <strain evidence="14">ZZ-2019</strain>
        <tissue evidence="14">Adductor muscle</tissue>
    </source>
</reference>
<dbReference type="PANTHER" id="PTHR11036">
    <property type="entry name" value="SEMAPHORIN"/>
    <property type="match status" value="1"/>
</dbReference>
<evidence type="ECO:0000256" key="9">
    <source>
        <dbReference type="ARBA" id="ARBA00074148"/>
    </source>
</evidence>
<dbReference type="SUPFAM" id="SSF101912">
    <property type="entry name" value="Sema domain"/>
    <property type="match status" value="1"/>
</dbReference>
<dbReference type="SUPFAM" id="SSF103575">
    <property type="entry name" value="Plexin repeat"/>
    <property type="match status" value="1"/>
</dbReference>
<accession>A0AA88YEW1</accession>
<keyword evidence="5" id="KW-0221">Differentiation</keyword>
<evidence type="ECO:0000256" key="8">
    <source>
        <dbReference type="ARBA" id="ARBA00023180"/>
    </source>
</evidence>
<dbReference type="SMART" id="SM00630">
    <property type="entry name" value="Sema"/>
    <property type="match status" value="1"/>
</dbReference>
<dbReference type="InterPro" id="IPR001627">
    <property type="entry name" value="Semap_dom"/>
</dbReference>
<dbReference type="PANTHER" id="PTHR11036:SF127">
    <property type="entry name" value="SEMAPHORIN-1A"/>
    <property type="match status" value="1"/>
</dbReference>
<comment type="subcellular location">
    <subcellularLocation>
        <location evidence="1">Secreted</location>
    </subcellularLocation>
</comment>
<evidence type="ECO:0000256" key="11">
    <source>
        <dbReference type="SAM" id="MobiDB-lite"/>
    </source>
</evidence>
<keyword evidence="6" id="KW-0524">Neurogenesis</keyword>
<dbReference type="GO" id="GO:0005886">
    <property type="term" value="C:plasma membrane"/>
    <property type="evidence" value="ECO:0007669"/>
    <property type="project" value="TreeGrafter"/>
</dbReference>
<feature type="compositionally biased region" description="Polar residues" evidence="11">
    <location>
        <begin position="679"/>
        <end position="698"/>
    </location>
</feature>
<keyword evidence="4 12" id="KW-0732">Signal</keyword>
<feature type="chain" id="PRO_5041660302" description="Semaphorin-2A" evidence="12">
    <location>
        <begin position="27"/>
        <end position="706"/>
    </location>
</feature>
<gene>
    <name evidence="14" type="ORF">FSP39_016173</name>
</gene>
<name>A0AA88YEW1_PINIB</name>
<evidence type="ECO:0000256" key="10">
    <source>
        <dbReference type="PROSITE-ProRule" id="PRU00352"/>
    </source>
</evidence>
<comment type="caution">
    <text evidence="10">Lacks conserved residue(s) required for the propagation of feature annotation.</text>
</comment>
<dbReference type="GO" id="GO:0030215">
    <property type="term" value="F:semaphorin receptor binding"/>
    <property type="evidence" value="ECO:0007669"/>
    <property type="project" value="InterPro"/>
</dbReference>
<keyword evidence="15" id="KW-1185">Reference proteome</keyword>
<evidence type="ECO:0000256" key="6">
    <source>
        <dbReference type="ARBA" id="ARBA00022902"/>
    </source>
</evidence>
<dbReference type="GO" id="GO:0071526">
    <property type="term" value="P:semaphorin-plexin signaling pathway"/>
    <property type="evidence" value="ECO:0007669"/>
    <property type="project" value="TreeGrafter"/>
</dbReference>
<dbReference type="Gene3D" id="3.30.1680.10">
    <property type="entry name" value="ligand-binding face of the semaphorins, domain 2"/>
    <property type="match status" value="1"/>
</dbReference>
<keyword evidence="2" id="KW-0217">Developmental protein</keyword>
<evidence type="ECO:0000256" key="1">
    <source>
        <dbReference type="ARBA" id="ARBA00004613"/>
    </source>
</evidence>
<evidence type="ECO:0000313" key="15">
    <source>
        <dbReference type="Proteomes" id="UP001186944"/>
    </source>
</evidence>
<dbReference type="Gene3D" id="2.130.10.10">
    <property type="entry name" value="YVTN repeat-like/Quinoprotein amine dehydrogenase"/>
    <property type="match status" value="1"/>
</dbReference>
<keyword evidence="8" id="KW-0325">Glycoprotein</keyword>
<dbReference type="FunFam" id="2.130.10.10:FF:000369">
    <property type="entry name" value="semaphorin-2A isoform X1"/>
    <property type="match status" value="1"/>
</dbReference>
<evidence type="ECO:0000259" key="13">
    <source>
        <dbReference type="PROSITE" id="PS51004"/>
    </source>
</evidence>
<evidence type="ECO:0000256" key="3">
    <source>
        <dbReference type="ARBA" id="ARBA00022525"/>
    </source>
</evidence>
<evidence type="ECO:0000256" key="7">
    <source>
        <dbReference type="ARBA" id="ARBA00023157"/>
    </source>
</evidence>
<feature type="signal peptide" evidence="12">
    <location>
        <begin position="1"/>
        <end position="26"/>
    </location>
</feature>
<dbReference type="AlphaFoldDB" id="A0AA88YEW1"/>
<dbReference type="Pfam" id="PF01403">
    <property type="entry name" value="Sema"/>
    <property type="match status" value="1"/>
</dbReference>
<dbReference type="InterPro" id="IPR036352">
    <property type="entry name" value="Semap_dom_sf"/>
</dbReference>
<feature type="domain" description="Sema" evidence="13">
    <location>
        <begin position="34"/>
        <end position="487"/>
    </location>
</feature>
<dbReference type="InterPro" id="IPR015943">
    <property type="entry name" value="WD40/YVTN_repeat-like_dom_sf"/>
</dbReference>
<sequence length="706" mass="79076">MDVRFTTRMLALTVILTLMQLKLTSTWQVNIKANLVVPFSAIRGVKQFLGEEQFSDHFKVLYADGQWLLLGARNKIHNISMSTLEENVLERIEWEPRSFDKTVCKSKVKTEEECQNYIRVFGKKPTGELYVCGTNAFKPKCRTYKKSDEMTYVKIREDDGVGQCPFDPEHNSTSVYSDGKLYSATVADFSAQDPLILKGGASHLLRTEQHDSKWLNDPDFVNSFDIGDKIYFFFKETAVEHINCGKAVFSRVGRVCKTDQGGQYLMSNVWTSFFKARLNCSIPGDYPFYFDEIQSTSDYGQGNYMSTKDSANRTNMFYAVFRTPDNIMRASAVCAFRYSDIVRTFEGKFKGQESPYHNWLAVPRQQTPTPHPQSCVNDTKRLTDVTLNFIKSHTLMDEAVPAAGGMPVFVMPTTDSGEEILSLIKGDDGRVIKAINKGRGSEVETVVIEDIQVFPGGEAVRDLRIHGARGLGKLVVVSKDSVVSIPLHQCEQQKTCRSCVKLQDPYCSWVNDKCAATDRGLQNILEGKHEACGPEEGKLGIKDILQISITEEDEPTIFDAGPLSQNDKNDKTEPKASSQSENNESSLSVAETAIAIVVSIVLSSIASFILGYKVRDCRGNEEEANNTANFAQDYYGSLTKNHNKFKDNEPRYINHSQLQDSNINNSQKQLNLLVKYSPKESNLPNGSAPQKPISNIPTSIPDKTYV</sequence>
<dbReference type="Proteomes" id="UP001186944">
    <property type="component" value="Unassembled WGS sequence"/>
</dbReference>
<proteinExistence type="predicted"/>
<keyword evidence="3" id="KW-0964">Secreted</keyword>
<evidence type="ECO:0000256" key="2">
    <source>
        <dbReference type="ARBA" id="ARBA00022473"/>
    </source>
</evidence>
<dbReference type="InterPro" id="IPR027231">
    <property type="entry name" value="Semaphorin"/>
</dbReference>
<evidence type="ECO:0000256" key="5">
    <source>
        <dbReference type="ARBA" id="ARBA00022782"/>
    </source>
</evidence>
<evidence type="ECO:0000256" key="12">
    <source>
        <dbReference type="SAM" id="SignalP"/>
    </source>
</evidence>
<dbReference type="GO" id="GO:0005576">
    <property type="term" value="C:extracellular region"/>
    <property type="evidence" value="ECO:0007669"/>
    <property type="project" value="UniProtKB-SubCell"/>
</dbReference>
<feature type="region of interest" description="Disordered" evidence="11">
    <location>
        <begin position="678"/>
        <end position="706"/>
    </location>
</feature>
<dbReference type="GO" id="GO:0045499">
    <property type="term" value="F:chemorepellent activity"/>
    <property type="evidence" value="ECO:0007669"/>
    <property type="project" value="TreeGrafter"/>
</dbReference>
<feature type="region of interest" description="Disordered" evidence="11">
    <location>
        <begin position="556"/>
        <end position="584"/>
    </location>
</feature>
<evidence type="ECO:0000256" key="4">
    <source>
        <dbReference type="ARBA" id="ARBA00022729"/>
    </source>
</evidence>
<keyword evidence="7" id="KW-1015">Disulfide bond</keyword>
<dbReference type="GO" id="GO:0030335">
    <property type="term" value="P:positive regulation of cell migration"/>
    <property type="evidence" value="ECO:0007669"/>
    <property type="project" value="TreeGrafter"/>
</dbReference>